<dbReference type="Gene3D" id="3.50.50.60">
    <property type="entry name" value="FAD/NAD(P)-binding domain"/>
    <property type="match status" value="1"/>
</dbReference>
<dbReference type="InterPro" id="IPR036188">
    <property type="entry name" value="FAD/NAD-bd_sf"/>
</dbReference>
<evidence type="ECO:0000313" key="8">
    <source>
        <dbReference type="Proteomes" id="UP001642464"/>
    </source>
</evidence>
<gene>
    <name evidence="7" type="ORF">SCF082_LOCUS45840</name>
</gene>
<dbReference type="InterPro" id="IPR036443">
    <property type="entry name" value="Znf_RanBP2_sf"/>
</dbReference>
<name>A0ABP0RAV5_9DINO</name>
<comment type="caution">
    <text evidence="7">The sequence shown here is derived from an EMBL/GenBank/DDBJ whole genome shotgun (WGS) entry which is preliminary data.</text>
</comment>
<dbReference type="EMBL" id="CAXAMM010041162">
    <property type="protein sequence ID" value="CAK9097712.1"/>
    <property type="molecule type" value="Genomic_DNA"/>
</dbReference>
<dbReference type="InterPro" id="IPR001876">
    <property type="entry name" value="Znf_RanBP2"/>
</dbReference>
<evidence type="ECO:0000256" key="4">
    <source>
        <dbReference type="PROSITE-ProRule" id="PRU00322"/>
    </source>
</evidence>
<dbReference type="Proteomes" id="UP001642464">
    <property type="component" value="Unassembled WGS sequence"/>
</dbReference>
<dbReference type="PANTHER" id="PTHR23111">
    <property type="entry name" value="ZINC FINGER PROTEIN"/>
    <property type="match status" value="1"/>
</dbReference>
<dbReference type="SMART" id="SM00547">
    <property type="entry name" value="ZnF_RBZ"/>
    <property type="match status" value="2"/>
</dbReference>
<keyword evidence="1" id="KW-0479">Metal-binding</keyword>
<dbReference type="InterPro" id="IPR006076">
    <property type="entry name" value="FAD-dep_OxRdtase"/>
</dbReference>
<dbReference type="Gene3D" id="4.10.1060.10">
    <property type="entry name" value="Zinc finger, RanBP2-type"/>
    <property type="match status" value="1"/>
</dbReference>
<dbReference type="PANTHER" id="PTHR23111:SF40">
    <property type="entry name" value="RNA-BINDING PROTEIN INVOLVED IN HETEROCHROMATIN ASSEMBLY-RELATED"/>
    <property type="match status" value="1"/>
</dbReference>
<evidence type="ECO:0000256" key="2">
    <source>
        <dbReference type="ARBA" id="ARBA00022771"/>
    </source>
</evidence>
<feature type="region of interest" description="Disordered" evidence="5">
    <location>
        <begin position="208"/>
        <end position="256"/>
    </location>
</feature>
<feature type="compositionally biased region" description="Basic and acidic residues" evidence="5">
    <location>
        <begin position="222"/>
        <end position="256"/>
    </location>
</feature>
<dbReference type="Pfam" id="PF01266">
    <property type="entry name" value="DAO"/>
    <property type="match status" value="1"/>
</dbReference>
<dbReference type="SUPFAM" id="SSF90209">
    <property type="entry name" value="Ran binding protein zinc finger-like"/>
    <property type="match status" value="1"/>
</dbReference>
<reference evidence="7 8" key="1">
    <citation type="submission" date="2024-02" db="EMBL/GenBank/DDBJ databases">
        <authorList>
            <person name="Chen Y."/>
            <person name="Shah S."/>
            <person name="Dougan E. K."/>
            <person name="Thang M."/>
            <person name="Chan C."/>
        </authorList>
    </citation>
    <scope>NUCLEOTIDE SEQUENCE [LARGE SCALE GENOMIC DNA]</scope>
</reference>
<feature type="domain" description="RanBP2-type" evidence="6">
    <location>
        <begin position="15"/>
        <end position="44"/>
    </location>
</feature>
<evidence type="ECO:0000313" key="7">
    <source>
        <dbReference type="EMBL" id="CAK9097712.1"/>
    </source>
</evidence>
<accession>A0ABP0RAV5</accession>
<organism evidence="7 8">
    <name type="scientific">Durusdinium trenchii</name>
    <dbReference type="NCBI Taxonomy" id="1381693"/>
    <lineage>
        <taxon>Eukaryota</taxon>
        <taxon>Sar</taxon>
        <taxon>Alveolata</taxon>
        <taxon>Dinophyceae</taxon>
        <taxon>Suessiales</taxon>
        <taxon>Symbiodiniaceae</taxon>
        <taxon>Durusdinium</taxon>
    </lineage>
</organism>
<keyword evidence="3" id="KW-0862">Zinc</keyword>
<keyword evidence="8" id="KW-1185">Reference proteome</keyword>
<protein>
    <submittedName>
        <fullName evidence="7">Amine oxidase</fullName>
    </submittedName>
</protein>
<evidence type="ECO:0000256" key="5">
    <source>
        <dbReference type="SAM" id="MobiDB-lite"/>
    </source>
</evidence>
<evidence type="ECO:0000256" key="3">
    <source>
        <dbReference type="ARBA" id="ARBA00022833"/>
    </source>
</evidence>
<keyword evidence="2 4" id="KW-0863">Zinc-finger</keyword>
<proteinExistence type="predicted"/>
<sequence>MAVTTLALAGPNARNPGDWPCQFCKKVQFGRDLTCKDCGARRPVACTYGTPLPAAEENPLQSPTGQPGDWTCPKCKTTCFARNPVCGRCNCPKPETVEEYNLLAQAAVGLLPGHRGSARGYVPPTVELKADSSSPWARQWTAGPVNGMFIGETNLPVSGLQLASHMTSQSQVAKVCRGGYCIEMRYEGRVAGRVWMVMDVLAAARARPPPTQGWLTGAAATDRNDKDSSESESAKEIAKKKAEEEEEKRRQMRERRKDRVDVIVVGAGLAGLACALRLKDQGLRPVILEARALVGGRASRGGADWVHGQHVATWRYLKPGQGSPKNGLPFESLRKRFNMQMDGSSNGWDSNLPGGPECWIYVDGELRGPDRVFSEPNRLFFQKFDELIEMLGRNLKL</sequence>
<evidence type="ECO:0000259" key="6">
    <source>
        <dbReference type="PROSITE" id="PS50199"/>
    </source>
</evidence>
<dbReference type="PROSITE" id="PS50199">
    <property type="entry name" value="ZF_RANBP2_2"/>
    <property type="match status" value="2"/>
</dbReference>
<dbReference type="SUPFAM" id="SSF51971">
    <property type="entry name" value="Nucleotide-binding domain"/>
    <property type="match status" value="1"/>
</dbReference>
<evidence type="ECO:0000256" key="1">
    <source>
        <dbReference type="ARBA" id="ARBA00022723"/>
    </source>
</evidence>
<feature type="domain" description="RanBP2-type" evidence="6">
    <location>
        <begin position="66"/>
        <end position="95"/>
    </location>
</feature>